<name>A0A559MNG0_9HELO</name>
<evidence type="ECO:0000313" key="2">
    <source>
        <dbReference type="EMBL" id="TVY94491.1"/>
    </source>
</evidence>
<feature type="compositionally biased region" description="Low complexity" evidence="1">
    <location>
        <begin position="20"/>
        <end position="35"/>
    </location>
</feature>
<accession>A0A559MNG0</accession>
<dbReference type="InterPro" id="IPR007858">
    <property type="entry name" value="Dpy-30_motif"/>
</dbReference>
<proteinExistence type="predicted"/>
<dbReference type="Pfam" id="PF05186">
    <property type="entry name" value="Dpy-30"/>
    <property type="match status" value="1"/>
</dbReference>
<reference evidence="2 3" key="1">
    <citation type="submission" date="2018-05" db="EMBL/GenBank/DDBJ databases">
        <title>Genome sequencing and assembly of the regulated plant pathogen Lachnellula willkommii and related sister species for the development of diagnostic species identification markers.</title>
        <authorList>
            <person name="Giroux E."/>
            <person name="Bilodeau G."/>
        </authorList>
    </citation>
    <scope>NUCLEOTIDE SEQUENCE [LARGE SCALE GENOMIC DNA]</scope>
    <source>
        <strain evidence="2 3">CBS 172.35</strain>
    </source>
</reference>
<sequence>MSQPNTPSESVQDPSSSINAAAQAYQQQQQQQQQQPPTPSAAMPDSIRDVVMSDSTPDRPASPAIATGATNVPSPVPARIGTPSRNTNGDVTSRATSQHPDSAPTIPKEAPPHGAPTRQYLNGKVTGVLLDGMKQLAKEQYVALFSQFYSSFGDYMYHKSALADHFKDQRTPCACWENISCRDREN</sequence>
<protein>
    <submittedName>
        <fullName evidence="2">Uncharacterized protein</fullName>
    </submittedName>
</protein>
<keyword evidence="3" id="KW-1185">Reference proteome</keyword>
<dbReference type="EMBL" id="QGML01000005">
    <property type="protein sequence ID" value="TVY94491.1"/>
    <property type="molecule type" value="Genomic_DNA"/>
</dbReference>
<dbReference type="Proteomes" id="UP000315522">
    <property type="component" value="Unassembled WGS sequence"/>
</dbReference>
<evidence type="ECO:0000313" key="3">
    <source>
        <dbReference type="Proteomes" id="UP000315522"/>
    </source>
</evidence>
<feature type="region of interest" description="Disordered" evidence="1">
    <location>
        <begin position="1"/>
        <end position="117"/>
    </location>
</feature>
<evidence type="ECO:0000256" key="1">
    <source>
        <dbReference type="SAM" id="MobiDB-lite"/>
    </source>
</evidence>
<comment type="caution">
    <text evidence="2">The sequence shown here is derived from an EMBL/GenBank/DDBJ whole genome shotgun (WGS) entry which is preliminary data.</text>
</comment>
<dbReference type="AlphaFoldDB" id="A0A559MNG0"/>
<organism evidence="2 3">
    <name type="scientific">Lachnellula willkommii</name>
    <dbReference type="NCBI Taxonomy" id="215461"/>
    <lineage>
        <taxon>Eukaryota</taxon>
        <taxon>Fungi</taxon>
        <taxon>Dikarya</taxon>
        <taxon>Ascomycota</taxon>
        <taxon>Pezizomycotina</taxon>
        <taxon>Leotiomycetes</taxon>
        <taxon>Helotiales</taxon>
        <taxon>Lachnaceae</taxon>
        <taxon>Lachnellula</taxon>
    </lineage>
</organism>
<feature type="compositionally biased region" description="Polar residues" evidence="1">
    <location>
        <begin position="1"/>
        <end position="19"/>
    </location>
</feature>
<gene>
    <name evidence="2" type="ORF">LAWI1_G000055</name>
</gene>
<dbReference type="Gene3D" id="1.20.890.10">
    <property type="entry name" value="cAMP-dependent protein kinase regulatory subunit, dimerization-anchoring domain"/>
    <property type="match status" value="1"/>
</dbReference>
<feature type="compositionally biased region" description="Polar residues" evidence="1">
    <location>
        <begin position="83"/>
        <end position="100"/>
    </location>
</feature>